<dbReference type="PANTHER" id="PTHR35481">
    <property type="entry name" value="DNA-DIRECTED RNA POLYMERASE SUBUNIT ALPHA"/>
    <property type="match status" value="1"/>
</dbReference>
<evidence type="ECO:0000313" key="3">
    <source>
        <dbReference type="EMBL" id="GMN25920.1"/>
    </source>
</evidence>
<dbReference type="Proteomes" id="UP001187192">
    <property type="component" value="Unassembled WGS sequence"/>
</dbReference>
<dbReference type="PANTHER" id="PTHR35481:SF1">
    <property type="entry name" value="DNA-DIRECTED RNA POLYMERASE SUBUNIT ALPHA"/>
    <property type="match status" value="1"/>
</dbReference>
<comment type="caution">
    <text evidence="3">The sequence shown here is derived from an EMBL/GenBank/DDBJ whole genome shotgun (WGS) entry which is preliminary data.</text>
</comment>
<reference evidence="3" key="1">
    <citation type="submission" date="2023-07" db="EMBL/GenBank/DDBJ databases">
        <title>draft genome sequence of fig (Ficus carica).</title>
        <authorList>
            <person name="Takahashi T."/>
            <person name="Nishimura K."/>
        </authorList>
    </citation>
    <scope>NUCLEOTIDE SEQUENCE</scope>
</reference>
<gene>
    <name evidence="3" type="ORF">TIFTF001_001105</name>
</gene>
<evidence type="ECO:0000259" key="2">
    <source>
        <dbReference type="Pfam" id="PF25475"/>
    </source>
</evidence>
<keyword evidence="4" id="KW-1185">Reference proteome</keyword>
<proteinExistence type="predicted"/>
<dbReference type="Pfam" id="PF25475">
    <property type="entry name" value="DUF7903"/>
    <property type="match status" value="1"/>
</dbReference>
<feature type="compositionally biased region" description="Basic residues" evidence="1">
    <location>
        <begin position="1"/>
        <end position="13"/>
    </location>
</feature>
<feature type="region of interest" description="Disordered" evidence="1">
    <location>
        <begin position="1"/>
        <end position="21"/>
    </location>
</feature>
<protein>
    <recommendedName>
        <fullName evidence="2">DUF7903 domain-containing protein</fullName>
    </recommendedName>
</protein>
<name>A0AA87Z7G6_FICCA</name>
<dbReference type="EMBL" id="BTGU01000001">
    <property type="protein sequence ID" value="GMN25920.1"/>
    <property type="molecule type" value="Genomic_DNA"/>
</dbReference>
<sequence>MAYIPPHKRHSKNPKASSSLRPELLSPLFEKNLKFRSSSSTTNSNAHRGGKIVYANTAISRWFSVGLDDPNQFPASVHLQPVSLESVERKVGENPLTSINSDLEESAGGNLERFWKNPWDYIAENVMKDLLSSFEFVRSEMESQTLEEVRPTLVAVLGEVAFRGSSLVNQESVTKDLVDEDALRRMKRSFQTNLPKSYMESILQEGVPKIGVEFEDEKDVYHVKVELNEVRHMVMDISCLEKNLDLRLMLCTKRIITPTDDDMKSIKDLIDFAVLDSGVKGGLRWPFGKTTSGEKFSVVGAWHIVAKSYKNASLSLKVRDVDRFDLWASIGVESGEIVIKLKRVVSELKERQSDVNLITEMLKDNLKVVWNNLF</sequence>
<feature type="domain" description="DUF7903" evidence="2">
    <location>
        <begin position="224"/>
        <end position="372"/>
    </location>
</feature>
<accession>A0AA87Z7G6</accession>
<organism evidence="3 4">
    <name type="scientific">Ficus carica</name>
    <name type="common">Common fig</name>
    <dbReference type="NCBI Taxonomy" id="3494"/>
    <lineage>
        <taxon>Eukaryota</taxon>
        <taxon>Viridiplantae</taxon>
        <taxon>Streptophyta</taxon>
        <taxon>Embryophyta</taxon>
        <taxon>Tracheophyta</taxon>
        <taxon>Spermatophyta</taxon>
        <taxon>Magnoliopsida</taxon>
        <taxon>eudicotyledons</taxon>
        <taxon>Gunneridae</taxon>
        <taxon>Pentapetalae</taxon>
        <taxon>rosids</taxon>
        <taxon>fabids</taxon>
        <taxon>Rosales</taxon>
        <taxon>Moraceae</taxon>
        <taxon>Ficeae</taxon>
        <taxon>Ficus</taxon>
    </lineage>
</organism>
<evidence type="ECO:0000313" key="4">
    <source>
        <dbReference type="Proteomes" id="UP001187192"/>
    </source>
</evidence>
<evidence type="ECO:0000256" key="1">
    <source>
        <dbReference type="SAM" id="MobiDB-lite"/>
    </source>
</evidence>
<dbReference type="AlphaFoldDB" id="A0AA87Z7G6"/>
<dbReference type="InterPro" id="IPR057225">
    <property type="entry name" value="DUF7903"/>
</dbReference>